<feature type="region of interest" description="Disordered" evidence="1">
    <location>
        <begin position="221"/>
        <end position="249"/>
    </location>
</feature>
<keyword evidence="2" id="KW-1133">Transmembrane helix</keyword>
<keyword evidence="2" id="KW-0472">Membrane</keyword>
<feature type="transmembrane region" description="Helical" evidence="2">
    <location>
        <begin position="256"/>
        <end position="275"/>
    </location>
</feature>
<gene>
    <name evidence="3" type="ORF">TVAG_076090</name>
</gene>
<dbReference type="InParanoid" id="A2D9K6"/>
<evidence type="ECO:0000313" key="3">
    <source>
        <dbReference type="EMBL" id="EAY22862.1"/>
    </source>
</evidence>
<reference evidence="3" key="2">
    <citation type="journal article" date="2007" name="Science">
        <title>Draft genome sequence of the sexually transmitted pathogen Trichomonas vaginalis.</title>
        <authorList>
            <person name="Carlton J.M."/>
            <person name="Hirt R.P."/>
            <person name="Silva J.C."/>
            <person name="Delcher A.L."/>
            <person name="Schatz M."/>
            <person name="Zhao Q."/>
            <person name="Wortman J.R."/>
            <person name="Bidwell S.L."/>
            <person name="Alsmark U.C.M."/>
            <person name="Besteiro S."/>
            <person name="Sicheritz-Ponten T."/>
            <person name="Noel C.J."/>
            <person name="Dacks J.B."/>
            <person name="Foster P.G."/>
            <person name="Simillion C."/>
            <person name="Van de Peer Y."/>
            <person name="Miranda-Saavedra D."/>
            <person name="Barton G.J."/>
            <person name="Westrop G.D."/>
            <person name="Mueller S."/>
            <person name="Dessi D."/>
            <person name="Fiori P.L."/>
            <person name="Ren Q."/>
            <person name="Paulsen I."/>
            <person name="Zhang H."/>
            <person name="Bastida-Corcuera F.D."/>
            <person name="Simoes-Barbosa A."/>
            <person name="Brown M.T."/>
            <person name="Hayes R.D."/>
            <person name="Mukherjee M."/>
            <person name="Okumura C.Y."/>
            <person name="Schneider R."/>
            <person name="Smith A.J."/>
            <person name="Vanacova S."/>
            <person name="Villalvazo M."/>
            <person name="Haas B.J."/>
            <person name="Pertea M."/>
            <person name="Feldblyum T.V."/>
            <person name="Utterback T.R."/>
            <person name="Shu C.L."/>
            <person name="Osoegawa K."/>
            <person name="de Jong P.J."/>
            <person name="Hrdy I."/>
            <person name="Horvathova L."/>
            <person name="Zubacova Z."/>
            <person name="Dolezal P."/>
            <person name="Malik S.B."/>
            <person name="Logsdon J.M. Jr."/>
            <person name="Henze K."/>
            <person name="Gupta A."/>
            <person name="Wang C.C."/>
            <person name="Dunne R.L."/>
            <person name="Upcroft J.A."/>
            <person name="Upcroft P."/>
            <person name="White O."/>
            <person name="Salzberg S.L."/>
            <person name="Tang P."/>
            <person name="Chiu C.-H."/>
            <person name="Lee Y.-S."/>
            <person name="Embley T.M."/>
            <person name="Coombs G.H."/>
            <person name="Mottram J.C."/>
            <person name="Tachezy J."/>
            <person name="Fraser-Liggett C.M."/>
            <person name="Johnson P.J."/>
        </authorList>
    </citation>
    <scope>NUCLEOTIDE SEQUENCE [LARGE SCALE GENOMIC DNA]</scope>
    <source>
        <strain evidence="3">G3</strain>
    </source>
</reference>
<dbReference type="VEuPathDB" id="TrichDB:TVAGG3_0293040"/>
<dbReference type="Proteomes" id="UP000001542">
    <property type="component" value="Unassembled WGS sequence"/>
</dbReference>
<keyword evidence="2" id="KW-0812">Transmembrane</keyword>
<keyword evidence="4" id="KW-1185">Reference proteome</keyword>
<dbReference type="VEuPathDB" id="TrichDB:TVAG_076090"/>
<dbReference type="AlphaFoldDB" id="A2D9K6"/>
<dbReference type="KEGG" id="tva:5468421"/>
<reference evidence="3" key="1">
    <citation type="submission" date="2006-10" db="EMBL/GenBank/DDBJ databases">
        <authorList>
            <person name="Amadeo P."/>
            <person name="Zhao Q."/>
            <person name="Wortman J."/>
            <person name="Fraser-Liggett C."/>
            <person name="Carlton J."/>
        </authorList>
    </citation>
    <scope>NUCLEOTIDE SEQUENCE</scope>
    <source>
        <strain evidence="3">G3</strain>
    </source>
</reference>
<accession>A2D9K6</accession>
<feature type="region of interest" description="Disordered" evidence="1">
    <location>
        <begin position="302"/>
        <end position="324"/>
    </location>
</feature>
<organism evidence="3 4">
    <name type="scientific">Trichomonas vaginalis (strain ATCC PRA-98 / G3)</name>
    <dbReference type="NCBI Taxonomy" id="412133"/>
    <lineage>
        <taxon>Eukaryota</taxon>
        <taxon>Metamonada</taxon>
        <taxon>Parabasalia</taxon>
        <taxon>Trichomonadida</taxon>
        <taxon>Trichomonadidae</taxon>
        <taxon>Trichomonas</taxon>
    </lineage>
</organism>
<evidence type="ECO:0000256" key="2">
    <source>
        <dbReference type="SAM" id="Phobius"/>
    </source>
</evidence>
<dbReference type="EMBL" id="DS113181">
    <property type="protein sequence ID" value="EAY22862.1"/>
    <property type="molecule type" value="Genomic_DNA"/>
</dbReference>
<evidence type="ECO:0000313" key="4">
    <source>
        <dbReference type="Proteomes" id="UP000001542"/>
    </source>
</evidence>
<sequence length="324" mass="37019">MFLAFLLSIKEINLPSSSEEYQENLKPDTGVRLNCDSGRALLVFHNKNFDMTTYEIIDGKSIKTQSMSNDEIPNYLIVNQKERIEISAKEARVLYMSYIPLGQRCQKYFYISNQLNTSVEFTDEKTLRNDRCFIFAPLGNKTYTVSHKLNDHQDLFVAKPEMNLNRKDFHKINKGETYNASSSNPLIFTFNTEENFPGSSIKFTVNSKFPIKIKEFGELYDVKPEETPTPDPQPDSNPEKTSSSAETVVEKEDDRMSVYVFIMGVIIISCIVYVFSKCIKKTKSPHDDENLMDDNIVVDEDIINNSGDDDMPLSQPNGGEKTLK</sequence>
<proteinExistence type="predicted"/>
<protein>
    <submittedName>
        <fullName evidence="3">Uncharacterized protein</fullName>
    </submittedName>
</protein>
<name>A2D9K6_TRIV3</name>
<dbReference type="RefSeq" id="XP_001583848.1">
    <property type="nucleotide sequence ID" value="XM_001583798.1"/>
</dbReference>
<feature type="compositionally biased region" description="Acidic residues" evidence="1">
    <location>
        <begin position="302"/>
        <end position="311"/>
    </location>
</feature>
<evidence type="ECO:0000256" key="1">
    <source>
        <dbReference type="SAM" id="MobiDB-lite"/>
    </source>
</evidence>